<dbReference type="CDD" id="cd00397">
    <property type="entry name" value="DNA_BRE_C"/>
    <property type="match status" value="1"/>
</dbReference>
<dbReference type="AlphaFoldDB" id="A0A3R9N3Y9"/>
<evidence type="ECO:0000313" key="6">
    <source>
        <dbReference type="Proteomes" id="UP000270291"/>
    </source>
</evidence>
<dbReference type="PANTHER" id="PTHR30349:SF41">
    <property type="entry name" value="INTEGRASE_RECOMBINASE PROTEIN MJ0367-RELATED"/>
    <property type="match status" value="1"/>
</dbReference>
<feature type="domain" description="Tyr recombinase" evidence="4">
    <location>
        <begin position="432"/>
        <end position="640"/>
    </location>
</feature>
<dbReference type="SUPFAM" id="SSF56349">
    <property type="entry name" value="DNA breaking-rejoining enzymes"/>
    <property type="match status" value="1"/>
</dbReference>
<comment type="caution">
    <text evidence="5">The sequence shown here is derived from an EMBL/GenBank/DDBJ whole genome shotgun (WGS) entry which is preliminary data.</text>
</comment>
<dbReference type="PANTHER" id="PTHR30349">
    <property type="entry name" value="PHAGE INTEGRASE-RELATED"/>
    <property type="match status" value="1"/>
</dbReference>
<evidence type="ECO:0000259" key="4">
    <source>
        <dbReference type="PROSITE" id="PS51898"/>
    </source>
</evidence>
<dbReference type="Gene3D" id="1.10.443.10">
    <property type="entry name" value="Intergrase catalytic core"/>
    <property type="match status" value="1"/>
</dbReference>
<dbReference type="Pfam" id="PF00589">
    <property type="entry name" value="Phage_integrase"/>
    <property type="match status" value="1"/>
</dbReference>
<dbReference type="GO" id="GO:0015074">
    <property type="term" value="P:DNA integration"/>
    <property type="evidence" value="ECO:0007669"/>
    <property type="project" value="InterPro"/>
</dbReference>
<gene>
    <name evidence="5" type="ORF">EI293_21740</name>
</gene>
<keyword evidence="2" id="KW-0238">DNA-binding</keyword>
<dbReference type="RefSeq" id="WP_125440662.1">
    <property type="nucleotide sequence ID" value="NZ_RWIU01000012.1"/>
</dbReference>
<dbReference type="InterPro" id="IPR013762">
    <property type="entry name" value="Integrase-like_cat_sf"/>
</dbReference>
<dbReference type="PROSITE" id="PS51898">
    <property type="entry name" value="TYR_RECOMBINASE"/>
    <property type="match status" value="1"/>
</dbReference>
<evidence type="ECO:0000256" key="2">
    <source>
        <dbReference type="ARBA" id="ARBA00023125"/>
    </source>
</evidence>
<evidence type="ECO:0000256" key="3">
    <source>
        <dbReference type="ARBA" id="ARBA00023172"/>
    </source>
</evidence>
<organism evidence="5 6">
    <name type="scientific">Hymenobacter perfusus</name>
    <dbReference type="NCBI Taxonomy" id="1236770"/>
    <lineage>
        <taxon>Bacteria</taxon>
        <taxon>Pseudomonadati</taxon>
        <taxon>Bacteroidota</taxon>
        <taxon>Cytophagia</taxon>
        <taxon>Cytophagales</taxon>
        <taxon>Hymenobacteraceae</taxon>
        <taxon>Hymenobacter</taxon>
    </lineage>
</organism>
<dbReference type="EMBL" id="RWIU01000012">
    <property type="protein sequence ID" value="RSK38444.1"/>
    <property type="molecule type" value="Genomic_DNA"/>
</dbReference>
<evidence type="ECO:0000313" key="5">
    <source>
        <dbReference type="EMBL" id="RSK38444.1"/>
    </source>
</evidence>
<dbReference type="InterPro" id="IPR011010">
    <property type="entry name" value="DNA_brk_join_enz"/>
</dbReference>
<reference evidence="5 6" key="1">
    <citation type="submission" date="2018-12" db="EMBL/GenBank/DDBJ databases">
        <authorList>
            <person name="Feng G."/>
            <person name="Zhu H."/>
        </authorList>
    </citation>
    <scope>NUCLEOTIDE SEQUENCE [LARGE SCALE GENOMIC DNA]</scope>
    <source>
        <strain evidence="5 6">LMG 26000</strain>
    </source>
</reference>
<sequence>MHTPHHLEQWAARLLEFNREPGLLAQEVLALDDYLKVQPLHHSVLPMGKTERPALARLLDPVRHALALYGPEGAHHPSTCTQACVQVLGWQMQQGGTSLWAWDESSWVHLIGKTKQAGLMARALGPRQPGVRLAQVREHLMCCAFLLGGVPIYSLVAPSQPVTVAARQLLGPGALATALATIRTELQRGGWTSSGSTPVLAACLSQALLLARSPHLTDLTLPVLQRVYEQAIALPYLRRACLLLSKALQGLGLLPEALVAAPRQKPVLLGVQDSLPEAWQTLIQRWAAVESCNVGVRNQVLVAAAKAARWSACQPGVPTPEQWTGPVALRFVAAVKTMQMGQWMHPAIAGRYGPAERDMKPASRAQLLNCLRRFFADCQEWRWLPTLFSPQRLLATPRSIRDQCNIKPRVLEPHVWLKLRQASAALTAQDLAYSPLIRSDGRTTERLVHYPHEMVQALATTWLLTGLRSDELGRLAVNCVRRLPETSGYAAWQLQDEVPGACYLRVPRHKSGRAFEKPVPQVVGELLLAWQNLRPATPPQPDPKTGELTDFLFTRRGATIGRTYLNHRLIPLLCRKAGIPTHDAHGPITSHRARATLVTFLYNSGQMSVLELMKWMGHRSMRTTLHYIDVPDKKIIEAFLLANAYVVRQAENAQQSQTGQVTPSSAPLSRARLLLSVATLEQLLTVTSLSAAERCSIQQSLQAVQHQLTLLPPDPEA</sequence>
<dbReference type="Proteomes" id="UP000270291">
    <property type="component" value="Unassembled WGS sequence"/>
</dbReference>
<proteinExistence type="inferred from homology"/>
<name>A0A3R9N3Y9_9BACT</name>
<evidence type="ECO:0000256" key="1">
    <source>
        <dbReference type="ARBA" id="ARBA00008857"/>
    </source>
</evidence>
<dbReference type="InterPro" id="IPR002104">
    <property type="entry name" value="Integrase_catalytic"/>
</dbReference>
<protein>
    <submittedName>
        <fullName evidence="5">Site-specific integrase</fullName>
    </submittedName>
</protein>
<dbReference type="GO" id="GO:0003677">
    <property type="term" value="F:DNA binding"/>
    <property type="evidence" value="ECO:0007669"/>
    <property type="project" value="UniProtKB-KW"/>
</dbReference>
<keyword evidence="3" id="KW-0233">DNA recombination</keyword>
<accession>A0A3R9N3Y9</accession>
<comment type="similarity">
    <text evidence="1">Belongs to the 'phage' integrase family.</text>
</comment>
<keyword evidence="6" id="KW-1185">Reference proteome</keyword>
<dbReference type="InterPro" id="IPR050090">
    <property type="entry name" value="Tyrosine_recombinase_XerCD"/>
</dbReference>
<dbReference type="GO" id="GO:0006310">
    <property type="term" value="P:DNA recombination"/>
    <property type="evidence" value="ECO:0007669"/>
    <property type="project" value="UniProtKB-KW"/>
</dbReference>
<dbReference type="OrthoDB" id="867651at2"/>